<dbReference type="InterPro" id="IPR003838">
    <property type="entry name" value="ABC3_permease_C"/>
</dbReference>
<accession>A0ABW5AV52</accession>
<dbReference type="InterPro" id="IPR050250">
    <property type="entry name" value="Macrolide_Exporter_MacB"/>
</dbReference>
<feature type="domain" description="ABC3 transporter permease C-terminal" evidence="7">
    <location>
        <begin position="298"/>
        <end position="412"/>
    </location>
</feature>
<evidence type="ECO:0000256" key="3">
    <source>
        <dbReference type="ARBA" id="ARBA00022692"/>
    </source>
</evidence>
<feature type="transmembrane region" description="Helical" evidence="6">
    <location>
        <begin position="338"/>
        <end position="364"/>
    </location>
</feature>
<evidence type="ECO:0000313" key="9">
    <source>
        <dbReference type="EMBL" id="MFD2186868.1"/>
    </source>
</evidence>
<feature type="domain" description="ABC3 transporter permease C-terminal" evidence="7">
    <location>
        <begin position="686"/>
        <end position="794"/>
    </location>
</feature>
<keyword evidence="10" id="KW-1185">Reference proteome</keyword>
<keyword evidence="5 6" id="KW-0472">Membrane</keyword>
<name>A0ABW5AV52_9FLAO</name>
<dbReference type="Pfam" id="PF02687">
    <property type="entry name" value="FtsX"/>
    <property type="match status" value="2"/>
</dbReference>
<keyword evidence="3 6" id="KW-0812">Transmembrane</keyword>
<evidence type="ECO:0000313" key="10">
    <source>
        <dbReference type="Proteomes" id="UP001597344"/>
    </source>
</evidence>
<organism evidence="9 10">
    <name type="scientific">Aquimarina celericrescens</name>
    <dbReference type="NCBI Taxonomy" id="1964542"/>
    <lineage>
        <taxon>Bacteria</taxon>
        <taxon>Pseudomonadati</taxon>
        <taxon>Bacteroidota</taxon>
        <taxon>Flavobacteriia</taxon>
        <taxon>Flavobacteriales</taxon>
        <taxon>Flavobacteriaceae</taxon>
        <taxon>Aquimarina</taxon>
    </lineage>
</organism>
<evidence type="ECO:0000256" key="1">
    <source>
        <dbReference type="ARBA" id="ARBA00004651"/>
    </source>
</evidence>
<dbReference type="RefSeq" id="WP_378319866.1">
    <property type="nucleotide sequence ID" value="NZ_JBHUHY010000006.1"/>
</dbReference>
<dbReference type="InterPro" id="IPR025857">
    <property type="entry name" value="MacB_PCD"/>
</dbReference>
<dbReference type="EMBL" id="JBHUHY010000006">
    <property type="protein sequence ID" value="MFD2186868.1"/>
    <property type="molecule type" value="Genomic_DNA"/>
</dbReference>
<feature type="domain" description="MacB-like periplasmic core" evidence="8">
    <location>
        <begin position="525"/>
        <end position="648"/>
    </location>
</feature>
<sequence>MFKNYIKIAWRNLWKNKGFTILNSIGLSIAFGVAIVLSMTAFFELSYDDFHEKGDSIYQVYAQWQIPEGSDIQTSQPIPLAFALKDEVPGVKRISRYLDGKTLLIYNEKELTADMSWVDPDFFELFSFPIEKGNDNPINDKNALAITNSMANRTFGSTDVIGKTINLLINGKKEPFTIATVLKDIPDNSSMKFEILGNFKSSPRYKRLKDQWDHSNHIVYVQLQDEISVPQFEESTQSFANLHFKENIEDTKRDGASPNENGQYLQLKLHPFKDLYFTSYKLGNLVVSRALPYIVLGIAFLLLFIACVNFINMSIAKSNTRLQEIGMRKTLGGTKKHVFLQFWCESILIFIATLGFGILLSVLFLDEFKTLFNTGATFNNTVSFLSIIVFALVFFVITGVAGGYPALLLSKLGTLQALKGKIQLNGRDKVRDILMITQFAIVILLVSGSFVLWGQLQYMRTKDLGYNKEYVMSLPLNDKKDGNKAIKLLREELKDQSDIISITASDNNLGRGKDGSRYSSSIGFDYKNRQVSTNMLIVDYDYIKTLDIKLLSGRSFDKSFASDSLSVIINEAMVKELEETDPIGKQLAVINDSIRHTVVGVIKDFNFEKLDRAIEPMSLFMSNQKNVRYAYFKISNADISTTVDKIEKVWKSLEPNAEFLGSFLDENIDRTLKREKTMITIITSGSLIAIILSCIGLLAISLLVVNKRTKEIGVRKVVGASVTSLILLLAKDFLKLVVIAFVLIVPIAWWYSDRWLQEYSYRMELSIWFFLAAGILALGIALVTISFGTIRAALQNPVKSLRTE</sequence>
<feature type="domain" description="MacB-like periplasmic core" evidence="8">
    <location>
        <begin position="27"/>
        <end position="236"/>
    </location>
</feature>
<feature type="transmembrane region" description="Helical" evidence="6">
    <location>
        <begin position="678"/>
        <end position="705"/>
    </location>
</feature>
<evidence type="ECO:0000259" key="7">
    <source>
        <dbReference type="Pfam" id="PF02687"/>
    </source>
</evidence>
<evidence type="ECO:0000256" key="5">
    <source>
        <dbReference type="ARBA" id="ARBA00023136"/>
    </source>
</evidence>
<gene>
    <name evidence="9" type="ORF">ACFSJT_08700</name>
</gene>
<keyword evidence="4 6" id="KW-1133">Transmembrane helix</keyword>
<evidence type="ECO:0000259" key="8">
    <source>
        <dbReference type="Pfam" id="PF12704"/>
    </source>
</evidence>
<dbReference type="Proteomes" id="UP001597344">
    <property type="component" value="Unassembled WGS sequence"/>
</dbReference>
<feature type="transmembrane region" description="Helical" evidence="6">
    <location>
        <begin position="430"/>
        <end position="453"/>
    </location>
</feature>
<evidence type="ECO:0000256" key="2">
    <source>
        <dbReference type="ARBA" id="ARBA00022475"/>
    </source>
</evidence>
<protein>
    <submittedName>
        <fullName evidence="9">ABC transporter permease</fullName>
    </submittedName>
</protein>
<reference evidence="10" key="1">
    <citation type="journal article" date="2019" name="Int. J. Syst. Evol. Microbiol.">
        <title>The Global Catalogue of Microorganisms (GCM) 10K type strain sequencing project: providing services to taxonomists for standard genome sequencing and annotation.</title>
        <authorList>
            <consortium name="The Broad Institute Genomics Platform"/>
            <consortium name="The Broad Institute Genome Sequencing Center for Infectious Disease"/>
            <person name="Wu L."/>
            <person name="Ma J."/>
        </authorList>
    </citation>
    <scope>NUCLEOTIDE SEQUENCE [LARGE SCALE GENOMIC DNA]</scope>
    <source>
        <strain evidence="10">DT92</strain>
    </source>
</reference>
<proteinExistence type="predicted"/>
<feature type="transmembrane region" description="Helical" evidence="6">
    <location>
        <begin position="384"/>
        <end position="409"/>
    </location>
</feature>
<feature type="transmembrane region" description="Helical" evidence="6">
    <location>
        <begin position="733"/>
        <end position="752"/>
    </location>
</feature>
<keyword evidence="2" id="KW-1003">Cell membrane</keyword>
<dbReference type="Pfam" id="PF12704">
    <property type="entry name" value="MacB_PCD"/>
    <property type="match status" value="2"/>
</dbReference>
<feature type="transmembrane region" description="Helical" evidence="6">
    <location>
        <begin position="290"/>
        <end position="311"/>
    </location>
</feature>
<evidence type="ECO:0000256" key="6">
    <source>
        <dbReference type="SAM" id="Phobius"/>
    </source>
</evidence>
<comment type="subcellular location">
    <subcellularLocation>
        <location evidence="1">Cell membrane</location>
        <topology evidence="1">Multi-pass membrane protein</topology>
    </subcellularLocation>
</comment>
<feature type="transmembrane region" description="Helical" evidence="6">
    <location>
        <begin position="21"/>
        <end position="43"/>
    </location>
</feature>
<comment type="caution">
    <text evidence="9">The sequence shown here is derived from an EMBL/GenBank/DDBJ whole genome shotgun (WGS) entry which is preliminary data.</text>
</comment>
<dbReference type="PANTHER" id="PTHR30572:SF18">
    <property type="entry name" value="ABC-TYPE MACROLIDE FAMILY EXPORT SYSTEM PERMEASE COMPONENT 2"/>
    <property type="match status" value="1"/>
</dbReference>
<evidence type="ECO:0000256" key="4">
    <source>
        <dbReference type="ARBA" id="ARBA00022989"/>
    </source>
</evidence>
<dbReference type="PANTHER" id="PTHR30572">
    <property type="entry name" value="MEMBRANE COMPONENT OF TRANSPORTER-RELATED"/>
    <property type="match status" value="1"/>
</dbReference>
<feature type="transmembrane region" description="Helical" evidence="6">
    <location>
        <begin position="767"/>
        <end position="794"/>
    </location>
</feature>